<dbReference type="SUPFAM" id="SSF56672">
    <property type="entry name" value="DNA/RNA polymerases"/>
    <property type="match status" value="1"/>
</dbReference>
<dbReference type="PROSITE" id="PS50879">
    <property type="entry name" value="RNASE_H_1"/>
    <property type="match status" value="1"/>
</dbReference>
<dbReference type="Pfam" id="PF13456">
    <property type="entry name" value="RVT_3"/>
    <property type="match status" value="1"/>
</dbReference>
<dbReference type="CDD" id="cd00303">
    <property type="entry name" value="retropepsin_like"/>
    <property type="match status" value="1"/>
</dbReference>
<dbReference type="EMBL" id="SMMG02000028">
    <property type="protein sequence ID" value="KAA3452374.1"/>
    <property type="molecule type" value="Genomic_DNA"/>
</dbReference>
<dbReference type="Gene3D" id="2.40.70.10">
    <property type="entry name" value="Acid Proteases"/>
    <property type="match status" value="1"/>
</dbReference>
<evidence type="ECO:0000313" key="3">
    <source>
        <dbReference type="EMBL" id="KAA3452374.1"/>
    </source>
</evidence>
<dbReference type="Pfam" id="PF17919">
    <property type="entry name" value="RT_RNaseH_2"/>
    <property type="match status" value="1"/>
</dbReference>
<dbReference type="InterPro" id="IPR002156">
    <property type="entry name" value="RNaseH_domain"/>
</dbReference>
<feature type="domain" description="RNase H type-1" evidence="2">
    <location>
        <begin position="733"/>
        <end position="861"/>
    </location>
</feature>
<sequence>MVSTWLKEKSKEKSTALENQELKQARPRMKSVWRRVEKPDEHNPPAPTCMVCLLPNEFMAPTDQVVQEEVLSEVDETEQLMAQLMLSKQATFEKPSKNRHMKPLYLRGFVNGKPLTKMFVDGGAAVNVMPYTTFRKLGMGLGDLTPTSIVLNDFAGNPSDTKGCVHVDLMMGQKLCLQPSLSSKAEDHIVCCLEGIGSMQIAQLIQWIDDEVEIVQADDSISVASMETAFWEYQGIDCFSGKDWGEGPVEPIGSDQQPIQANPIDGTDGKLGRGFVSADKLEEVDIGDGDKPRPTFISANLDPIFKEKLIKLLKEYKDCFAWDYSEMPGLDRSIVEHRLPIKPGYKPYKQPPRKIYKEEVLADVKKEIERLLDANFIRPCKYADWISNIVPVYKKNGKMRVCIDFRDLNKATPMDGYPMPVADSLVDAAAGYKVLSFMDGNAGYNQIFMALEDIVKTAFRCPGHIGLFELWKYIDDVVIKSLDHESHLADIRKTLECTRKHGLKMNPNKCAFGVSAGEFLGFLIHEGGIGVGKKSMKAIDEIINFVRRFISNLSQKVLPFSSLLKVKKDQKFIWGDEQQKAFDEIKEYMKEPPVLVPPQLNKPFKLYVAADAQTIGSALIQEFEGKERVVAYLSRKLLDPKQDIQLWRSFAYVYYSCTKFRHYLLNAECIVYSKFDVIKHMLSMPILNGRIGKWILALSEFELKFESAKAVKGQIIADFITEHRDSSINLLNIIPWVLFFDGSSCDKGGGAGILLTSPKGEVFKFAIPIQSTVTNNQAEYEALLKGLQYLKEARAIAVEIFGDSELVIKQLSGEYECKNDVLRNYYEECKQILKGFRSIILQHIPRGDNEEANKLAQSASGYRENQEVFTTDDCAIRSDLAENDWRKEIADYLENPSQKSLDGVLLRCLNQEEAKKLMSEVHDGLCGAHQSAYRMKWVIRRTGITGRQCWKTALNIIRDVKTRVPASALNPIIKPWPFRGWGIDLIGQIYPPSSKGHKFVLLATDYFTKWVEAIPLRNAEASNKIMIKIIQKKIDQKPRKWHSVLNEALWAYRMAPHGSTKTSPYELVYGHHAVLPWEVQRDLVWKALLPIGTKYSAFGKWSPNWEGPFRIFKCVPGNAYILKTLLGEEFTAAINGRYLKKYYPSIEIDR</sequence>
<evidence type="ECO:0000259" key="2">
    <source>
        <dbReference type="PROSITE" id="PS50879"/>
    </source>
</evidence>
<name>A0A5B6U7E3_9ROSI</name>
<dbReference type="InterPro" id="IPR036397">
    <property type="entry name" value="RNaseH_sf"/>
</dbReference>
<dbReference type="Gene3D" id="3.10.20.370">
    <property type="match status" value="1"/>
</dbReference>
<protein>
    <submittedName>
        <fullName evidence="3">Transposon Ty3-I Gag-Pol polyprotein</fullName>
    </submittedName>
</protein>
<dbReference type="InterPro" id="IPR043128">
    <property type="entry name" value="Rev_trsase/Diguanyl_cyclase"/>
</dbReference>
<feature type="compositionally biased region" description="Basic and acidic residues" evidence="1">
    <location>
        <begin position="1"/>
        <end position="24"/>
    </location>
</feature>
<gene>
    <name evidence="3" type="ORF">EPI10_034210</name>
</gene>
<dbReference type="Gene3D" id="3.10.10.10">
    <property type="entry name" value="HIV Type 1 Reverse Transcriptase, subunit A, domain 1"/>
    <property type="match status" value="1"/>
</dbReference>
<dbReference type="OrthoDB" id="101614at2759"/>
<keyword evidence="4" id="KW-1185">Reference proteome</keyword>
<comment type="caution">
    <text evidence="3">The sequence shown here is derived from an EMBL/GenBank/DDBJ whole genome shotgun (WGS) entry which is preliminary data.</text>
</comment>
<dbReference type="Gene3D" id="3.30.70.270">
    <property type="match status" value="3"/>
</dbReference>
<feature type="region of interest" description="Disordered" evidence="1">
    <location>
        <begin position="1"/>
        <end position="31"/>
    </location>
</feature>
<dbReference type="SUPFAM" id="SSF53098">
    <property type="entry name" value="Ribonuclease H-like"/>
    <property type="match status" value="2"/>
</dbReference>
<dbReference type="InterPro" id="IPR041577">
    <property type="entry name" value="RT_RNaseH_2"/>
</dbReference>
<reference evidence="4" key="1">
    <citation type="journal article" date="2019" name="Plant Biotechnol. J.">
        <title>Genome sequencing of the Australian wild diploid species Gossypium australe highlights disease resistance and delayed gland morphogenesis.</title>
        <authorList>
            <person name="Cai Y."/>
            <person name="Cai X."/>
            <person name="Wang Q."/>
            <person name="Wang P."/>
            <person name="Zhang Y."/>
            <person name="Cai C."/>
            <person name="Xu Y."/>
            <person name="Wang K."/>
            <person name="Zhou Z."/>
            <person name="Wang C."/>
            <person name="Geng S."/>
            <person name="Li B."/>
            <person name="Dong Q."/>
            <person name="Hou Y."/>
            <person name="Wang H."/>
            <person name="Ai P."/>
            <person name="Liu Z."/>
            <person name="Yi F."/>
            <person name="Sun M."/>
            <person name="An G."/>
            <person name="Cheng J."/>
            <person name="Zhang Y."/>
            <person name="Shi Q."/>
            <person name="Xie Y."/>
            <person name="Shi X."/>
            <person name="Chang Y."/>
            <person name="Huang F."/>
            <person name="Chen Y."/>
            <person name="Hong S."/>
            <person name="Mi L."/>
            <person name="Sun Q."/>
            <person name="Zhang L."/>
            <person name="Zhou B."/>
            <person name="Peng R."/>
            <person name="Zhang X."/>
            <person name="Liu F."/>
        </authorList>
    </citation>
    <scope>NUCLEOTIDE SEQUENCE [LARGE SCALE GENOMIC DNA]</scope>
    <source>
        <strain evidence="4">cv. PA1801</strain>
    </source>
</reference>
<dbReference type="PANTHER" id="PTHR48475">
    <property type="entry name" value="RIBONUCLEASE H"/>
    <property type="match status" value="1"/>
</dbReference>
<dbReference type="InterPro" id="IPR012337">
    <property type="entry name" value="RNaseH-like_sf"/>
</dbReference>
<dbReference type="CDD" id="cd01647">
    <property type="entry name" value="RT_LTR"/>
    <property type="match status" value="1"/>
</dbReference>
<dbReference type="CDD" id="cd09279">
    <property type="entry name" value="RNase_HI_like"/>
    <property type="match status" value="1"/>
</dbReference>
<dbReference type="InterPro" id="IPR043502">
    <property type="entry name" value="DNA/RNA_pol_sf"/>
</dbReference>
<dbReference type="GO" id="GO:0003676">
    <property type="term" value="F:nucleic acid binding"/>
    <property type="evidence" value="ECO:0007669"/>
    <property type="project" value="InterPro"/>
</dbReference>
<accession>A0A5B6U7E3</accession>
<evidence type="ECO:0000313" key="4">
    <source>
        <dbReference type="Proteomes" id="UP000325315"/>
    </source>
</evidence>
<dbReference type="Proteomes" id="UP000325315">
    <property type="component" value="Unassembled WGS sequence"/>
</dbReference>
<dbReference type="GO" id="GO:0004523">
    <property type="term" value="F:RNA-DNA hybrid ribonuclease activity"/>
    <property type="evidence" value="ECO:0007669"/>
    <property type="project" value="InterPro"/>
</dbReference>
<proteinExistence type="predicted"/>
<organism evidence="3 4">
    <name type="scientific">Gossypium australe</name>
    <dbReference type="NCBI Taxonomy" id="47621"/>
    <lineage>
        <taxon>Eukaryota</taxon>
        <taxon>Viridiplantae</taxon>
        <taxon>Streptophyta</taxon>
        <taxon>Embryophyta</taxon>
        <taxon>Tracheophyta</taxon>
        <taxon>Spermatophyta</taxon>
        <taxon>Magnoliopsida</taxon>
        <taxon>eudicotyledons</taxon>
        <taxon>Gunneridae</taxon>
        <taxon>Pentapetalae</taxon>
        <taxon>rosids</taxon>
        <taxon>malvids</taxon>
        <taxon>Malvales</taxon>
        <taxon>Malvaceae</taxon>
        <taxon>Malvoideae</taxon>
        <taxon>Gossypium</taxon>
    </lineage>
</organism>
<evidence type="ECO:0000256" key="1">
    <source>
        <dbReference type="SAM" id="MobiDB-lite"/>
    </source>
</evidence>
<dbReference type="AlphaFoldDB" id="A0A5B6U7E3"/>
<dbReference type="PANTHER" id="PTHR48475:SF1">
    <property type="entry name" value="RNASE H TYPE-1 DOMAIN-CONTAINING PROTEIN"/>
    <property type="match status" value="1"/>
</dbReference>
<dbReference type="InterPro" id="IPR021109">
    <property type="entry name" value="Peptidase_aspartic_dom_sf"/>
</dbReference>
<dbReference type="Gene3D" id="3.30.420.10">
    <property type="entry name" value="Ribonuclease H-like superfamily/Ribonuclease H"/>
    <property type="match status" value="3"/>
</dbReference>